<sequence>MLSDYHYQNELYWKRGGLDEFMKCVQPFVSDFNVRDESSIRSKEIRQLMKEETELRKKEHEMGPEMLAKEMKIDQVNENVKEILFYADRKGEIVSLINHVKMFQSLAVSISQIERTRFDYALPLFNILGITNILEKTFISLEKKDRAIAFIDAEQNHICKLFDVTEAKQSCSKNILGHLLKKVGKGKILTAYAWPRDAAQKKYK</sequence>
<dbReference type="EMBL" id="KZ999753">
    <property type="protein sequence ID" value="RKO84767.1"/>
    <property type="molecule type" value="Genomic_DNA"/>
</dbReference>
<keyword evidence="2" id="KW-1185">Reference proteome</keyword>
<accession>A0A4V1IPZ4</accession>
<protein>
    <submittedName>
        <fullName evidence="1">Uncharacterized protein</fullName>
    </submittedName>
</protein>
<dbReference type="Proteomes" id="UP000269721">
    <property type="component" value="Unassembled WGS sequence"/>
</dbReference>
<evidence type="ECO:0000313" key="1">
    <source>
        <dbReference type="EMBL" id="RKO84767.1"/>
    </source>
</evidence>
<evidence type="ECO:0000313" key="2">
    <source>
        <dbReference type="Proteomes" id="UP000269721"/>
    </source>
</evidence>
<proteinExistence type="predicted"/>
<reference evidence="2" key="1">
    <citation type="journal article" date="2018" name="Nat. Microbiol.">
        <title>Leveraging single-cell genomics to expand the fungal tree of life.</title>
        <authorList>
            <person name="Ahrendt S.R."/>
            <person name="Quandt C.A."/>
            <person name="Ciobanu D."/>
            <person name="Clum A."/>
            <person name="Salamov A."/>
            <person name="Andreopoulos B."/>
            <person name="Cheng J.F."/>
            <person name="Woyke T."/>
            <person name="Pelin A."/>
            <person name="Henrissat B."/>
            <person name="Reynolds N.K."/>
            <person name="Benny G.L."/>
            <person name="Smith M.E."/>
            <person name="James T.Y."/>
            <person name="Grigoriev I.V."/>
        </authorList>
    </citation>
    <scope>NUCLEOTIDE SEQUENCE [LARGE SCALE GENOMIC DNA]</scope>
</reference>
<name>A0A4V1IPZ4_9FUNG</name>
<feature type="non-terminal residue" evidence="1">
    <location>
        <position position="204"/>
    </location>
</feature>
<dbReference type="AlphaFoldDB" id="A0A4V1IPZ4"/>
<gene>
    <name evidence="1" type="ORF">BDK51DRAFT_32791</name>
</gene>
<organism evidence="1 2">
    <name type="scientific">Blyttiomyces helicus</name>
    <dbReference type="NCBI Taxonomy" id="388810"/>
    <lineage>
        <taxon>Eukaryota</taxon>
        <taxon>Fungi</taxon>
        <taxon>Fungi incertae sedis</taxon>
        <taxon>Chytridiomycota</taxon>
        <taxon>Chytridiomycota incertae sedis</taxon>
        <taxon>Chytridiomycetes</taxon>
        <taxon>Chytridiomycetes incertae sedis</taxon>
        <taxon>Blyttiomyces</taxon>
    </lineage>
</organism>